<dbReference type="EMBL" id="CP053661">
    <property type="protein sequence ID" value="QKD81005.1"/>
    <property type="molecule type" value="Genomic_DNA"/>
</dbReference>
<protein>
    <submittedName>
        <fullName evidence="1">Uncharacterized protein</fullName>
    </submittedName>
</protein>
<dbReference type="AlphaFoldDB" id="A0A6M8BED1"/>
<reference evidence="1 2" key="1">
    <citation type="submission" date="2020-05" db="EMBL/GenBank/DDBJ databases">
        <title>Complete genome sequence of of a novel Thermoleptolyngbya strain isolated from hot springs of Ganzi, Sichuan China.</title>
        <authorList>
            <person name="Tang J."/>
            <person name="Daroch M."/>
            <person name="Li L."/>
            <person name="Waleron K."/>
            <person name="Waleron M."/>
            <person name="Waleron M."/>
        </authorList>
    </citation>
    <scope>NUCLEOTIDE SEQUENCE [LARGE SCALE GENOMIC DNA]</scope>
    <source>
        <strain evidence="1 2">PKUAC-SCTA183</strain>
    </source>
</reference>
<sequence>MKSSTPAPDLSSNLLEQIVDHIFATRCISRRDQQSFMRVALGETMLNPKDRALVDRVFEALRRGMLRVVD</sequence>
<dbReference type="RefSeq" id="WP_172353427.1">
    <property type="nucleotide sequence ID" value="NZ_CP053661.1"/>
</dbReference>
<proteinExistence type="predicted"/>
<accession>A0A6M8BED1</accession>
<gene>
    <name evidence="1" type="ORF">HPC62_01405</name>
</gene>
<evidence type="ECO:0000313" key="1">
    <source>
        <dbReference type="EMBL" id="QKD81005.1"/>
    </source>
</evidence>
<evidence type="ECO:0000313" key="2">
    <source>
        <dbReference type="Proteomes" id="UP000505210"/>
    </source>
</evidence>
<dbReference type="KEGG" id="theu:HPC62_01405"/>
<organism evidence="1 2">
    <name type="scientific">Thermoleptolyngbya sichuanensis A183</name>
    <dbReference type="NCBI Taxonomy" id="2737172"/>
    <lineage>
        <taxon>Bacteria</taxon>
        <taxon>Bacillati</taxon>
        <taxon>Cyanobacteriota</taxon>
        <taxon>Cyanophyceae</taxon>
        <taxon>Oculatellales</taxon>
        <taxon>Oculatellaceae</taxon>
        <taxon>Thermoleptolyngbya</taxon>
        <taxon>Thermoleptolyngbya sichuanensis</taxon>
    </lineage>
</organism>
<name>A0A6M8BED1_9CYAN</name>
<dbReference type="Proteomes" id="UP000505210">
    <property type="component" value="Chromosome"/>
</dbReference>
<keyword evidence="2" id="KW-1185">Reference proteome</keyword>